<dbReference type="Gene3D" id="3.50.7.10">
    <property type="entry name" value="GroEL"/>
    <property type="match status" value="1"/>
</dbReference>
<dbReference type="InterPro" id="IPR002423">
    <property type="entry name" value="Cpn60/GroEL/TCP-1"/>
</dbReference>
<dbReference type="NCBIfam" id="NF009489">
    <property type="entry name" value="PRK12851.1"/>
    <property type="match status" value="1"/>
</dbReference>
<name>A0A9X2YXB0_9MYCO</name>
<gene>
    <name evidence="8" type="primary">groL</name>
    <name evidence="8" type="ORF">H7K45_02970</name>
</gene>
<dbReference type="InterPro" id="IPR027413">
    <property type="entry name" value="GROEL-like_equatorial_sf"/>
</dbReference>
<dbReference type="GO" id="GO:0042603">
    <property type="term" value="C:capsule"/>
    <property type="evidence" value="ECO:0007669"/>
    <property type="project" value="UniProtKB-SubCell"/>
</dbReference>
<evidence type="ECO:0000256" key="6">
    <source>
        <dbReference type="RuleBase" id="RU000418"/>
    </source>
</evidence>
<dbReference type="Pfam" id="PF00118">
    <property type="entry name" value="Cpn60_TCP1"/>
    <property type="match status" value="1"/>
</dbReference>
<dbReference type="GO" id="GO:0042026">
    <property type="term" value="P:protein refolding"/>
    <property type="evidence" value="ECO:0007669"/>
    <property type="project" value="InterPro"/>
</dbReference>
<evidence type="ECO:0000313" key="9">
    <source>
        <dbReference type="Proteomes" id="UP001141629"/>
    </source>
</evidence>
<evidence type="ECO:0000256" key="7">
    <source>
        <dbReference type="RuleBase" id="RU000419"/>
    </source>
</evidence>
<dbReference type="RefSeq" id="WP_263994283.1">
    <property type="nucleotide sequence ID" value="NZ_JACKVK010000002.1"/>
</dbReference>
<comment type="function">
    <text evidence="7">Together with its co-chaperonin GroES, plays an essential role in assisting protein folding. The GroEL-GroES system forms a nano-cage that allows encapsulation of the non-native substrate proteins and provides a physical environment optimized to promote and accelerate protein folding.</text>
</comment>
<dbReference type="SUPFAM" id="SSF54849">
    <property type="entry name" value="GroEL-intermediate domain like"/>
    <property type="match status" value="1"/>
</dbReference>
<dbReference type="PANTHER" id="PTHR45633">
    <property type="entry name" value="60 KDA HEAT SHOCK PROTEIN, MITOCHONDRIAL"/>
    <property type="match status" value="1"/>
</dbReference>
<dbReference type="SUPFAM" id="SSF52029">
    <property type="entry name" value="GroEL apical domain-like"/>
    <property type="match status" value="1"/>
</dbReference>
<dbReference type="GO" id="GO:0140662">
    <property type="term" value="F:ATP-dependent protein folding chaperone"/>
    <property type="evidence" value="ECO:0007669"/>
    <property type="project" value="InterPro"/>
</dbReference>
<dbReference type="InterPro" id="IPR001844">
    <property type="entry name" value="Cpn60/GroEL"/>
</dbReference>
<dbReference type="AlphaFoldDB" id="A0A9X2YXB0"/>
<evidence type="ECO:0000256" key="4">
    <source>
        <dbReference type="ARBA" id="ARBA00023186"/>
    </source>
</evidence>
<dbReference type="EMBL" id="JACKVK010000002">
    <property type="protein sequence ID" value="MCV7419490.1"/>
    <property type="molecule type" value="Genomic_DNA"/>
</dbReference>
<comment type="similarity">
    <text evidence="3 6">Belongs to the chaperonin (HSP60) family.</text>
</comment>
<dbReference type="NCBIfam" id="TIGR02348">
    <property type="entry name" value="GroEL"/>
    <property type="match status" value="1"/>
</dbReference>
<accession>A0A9X2YXB0</accession>
<dbReference type="Proteomes" id="UP001141629">
    <property type="component" value="Unassembled WGS sequence"/>
</dbReference>
<comment type="caution">
    <text evidence="8">The sequence shown here is derived from an EMBL/GenBank/DDBJ whole genome shotgun (WGS) entry which is preliminary data.</text>
</comment>
<dbReference type="FunFam" id="3.50.7.10:FF:000001">
    <property type="entry name" value="60 kDa chaperonin"/>
    <property type="match status" value="1"/>
</dbReference>
<organism evidence="8 9">
    <name type="scientific">Mycobacterium yunnanensis</name>
    <dbReference type="NCBI Taxonomy" id="368477"/>
    <lineage>
        <taxon>Bacteria</taxon>
        <taxon>Bacillati</taxon>
        <taxon>Actinomycetota</taxon>
        <taxon>Actinomycetes</taxon>
        <taxon>Mycobacteriales</taxon>
        <taxon>Mycobacteriaceae</taxon>
        <taxon>Mycobacterium</taxon>
    </lineage>
</organism>
<dbReference type="InterPro" id="IPR027409">
    <property type="entry name" value="GroEL-like_apical_dom_sf"/>
</dbReference>
<evidence type="ECO:0000313" key="8">
    <source>
        <dbReference type="EMBL" id="MCV7419490.1"/>
    </source>
</evidence>
<dbReference type="InterPro" id="IPR027410">
    <property type="entry name" value="TCP-1-like_intermed_sf"/>
</dbReference>
<dbReference type="GO" id="GO:0009408">
    <property type="term" value="P:response to heat"/>
    <property type="evidence" value="ECO:0007669"/>
    <property type="project" value="UniProtKB-ARBA"/>
</dbReference>
<keyword evidence="4" id="KW-0143">Chaperone</keyword>
<reference evidence="8" key="1">
    <citation type="submission" date="2020-07" db="EMBL/GenBank/DDBJ databases">
        <authorList>
            <person name="Pettersson B.M.F."/>
            <person name="Behra P.R.K."/>
            <person name="Ramesh M."/>
            <person name="Das S."/>
            <person name="Dasgupta S."/>
            <person name="Kirsebom L.A."/>
        </authorList>
    </citation>
    <scope>NUCLEOTIDE SEQUENCE</scope>
    <source>
        <strain evidence="8">DSM 44838</strain>
    </source>
</reference>
<dbReference type="PRINTS" id="PR00298">
    <property type="entry name" value="CHAPERONIN60"/>
</dbReference>
<evidence type="ECO:0000256" key="3">
    <source>
        <dbReference type="ARBA" id="ARBA00006607"/>
    </source>
</evidence>
<dbReference type="Gene3D" id="3.30.260.10">
    <property type="entry name" value="TCP-1-like chaperonin intermediate domain"/>
    <property type="match status" value="1"/>
</dbReference>
<protein>
    <recommendedName>
        <fullName evidence="7">60 kDa chaperonin</fullName>
    </recommendedName>
</protein>
<evidence type="ECO:0000256" key="1">
    <source>
        <dbReference type="ARBA" id="ARBA00004191"/>
    </source>
</evidence>
<sequence length="549" mass="58539">MAKELRFNSDARARLEQGVNALADAVKVTIGPKGRNAILEKLTGPPTITNDGVTIAREIQLRDPFANMGAQLVKEVAMKTNGRVGDGTTTATVLAQAMVREGLRSVEAGANPMRVRRGIERAVPVVVQALRDNSVRVHGRDDLHRIASLAASDDDAIGDVISRAVEHVGLTGVVTTDESDTPGMDVAVVDGIGFDHGWISGYMVTDHERMEAVLESPLILLTNKKISQVQEIMPTIEVAKRADRPLVVIAEDVDGPALQLLVGGNMHGTMRSVVVRAPGFGHRRVAELEDLAVALGGRVIAKDTGMELGEITRDHLGSCDRFTATEDTTTLVGPHGEQSLVDARVAQLEVQRERARLDADQDMLDVRIARLTGRVAVIRVGGLTSVELKERMLRVEDALAATRAALEDGVVSGGGTALAQASRALSMLELVGDEAVGRDVVRRALAEPLRWIAINAGFEGDDVVDVVVDLPLGHGFNALTGEYRDMFDEGIIDPFEVTRAALESAASIAALLITTETAITEEIIGQPGAIMAPGFGDLAEGMVRPSNIY</sequence>
<dbReference type="CDD" id="cd03344">
    <property type="entry name" value="GroEL"/>
    <property type="match status" value="1"/>
</dbReference>
<keyword evidence="9" id="KW-1185">Reference proteome</keyword>
<dbReference type="NCBIfam" id="NF009488">
    <property type="entry name" value="PRK12850.1"/>
    <property type="match status" value="1"/>
</dbReference>
<reference evidence="8" key="2">
    <citation type="journal article" date="2022" name="BMC Genomics">
        <title>Comparative genome analysis of mycobacteria focusing on tRNA and non-coding RNA.</title>
        <authorList>
            <person name="Behra P.R.K."/>
            <person name="Pettersson B.M.F."/>
            <person name="Ramesh M."/>
            <person name="Das S."/>
            <person name="Dasgupta S."/>
            <person name="Kirsebom L.A."/>
        </authorList>
    </citation>
    <scope>NUCLEOTIDE SEQUENCE</scope>
    <source>
        <strain evidence="8">DSM 44838</strain>
    </source>
</reference>
<dbReference type="Gene3D" id="1.10.560.10">
    <property type="entry name" value="GroEL-like equatorial domain"/>
    <property type="match status" value="1"/>
</dbReference>
<proteinExistence type="inferred from homology"/>
<comment type="subunit">
    <text evidence="7">Forms a cylinder of 14 subunits composed of two heptameric rings stacked back-to-back. Interacts with the co-chaperonin GroES.</text>
</comment>
<evidence type="ECO:0000256" key="2">
    <source>
        <dbReference type="ARBA" id="ARBA00004241"/>
    </source>
</evidence>
<dbReference type="GO" id="GO:0009986">
    <property type="term" value="C:cell surface"/>
    <property type="evidence" value="ECO:0007669"/>
    <property type="project" value="UniProtKB-SubCell"/>
</dbReference>
<dbReference type="SUPFAM" id="SSF48592">
    <property type="entry name" value="GroEL equatorial domain-like"/>
    <property type="match status" value="1"/>
</dbReference>
<evidence type="ECO:0000256" key="5">
    <source>
        <dbReference type="ARBA" id="ARBA00025702"/>
    </source>
</evidence>
<dbReference type="NCBIfam" id="NF009487">
    <property type="entry name" value="PRK12849.1"/>
    <property type="match status" value="1"/>
</dbReference>
<dbReference type="NCBIfam" id="NF000592">
    <property type="entry name" value="PRK00013.1"/>
    <property type="match status" value="1"/>
</dbReference>
<comment type="subcellular location">
    <subcellularLocation>
        <location evidence="2">Cell surface</location>
    </subcellularLocation>
    <subcellularLocation>
        <location evidence="5">Secreted</location>
        <location evidence="5">Capsule</location>
    </subcellularLocation>
    <subcellularLocation>
        <location evidence="1">Secreted</location>
        <location evidence="1">Cell wall</location>
    </subcellularLocation>
</comment>
<dbReference type="GO" id="GO:0005524">
    <property type="term" value="F:ATP binding"/>
    <property type="evidence" value="ECO:0007669"/>
    <property type="project" value="InterPro"/>
</dbReference>